<dbReference type="PANTHER" id="PTHR31672:SF13">
    <property type="entry name" value="F-BOX PROTEIN CPR30-LIKE"/>
    <property type="match status" value="1"/>
</dbReference>
<dbReference type="EMBL" id="OY731404">
    <property type="protein sequence ID" value="CAJ1967327.1"/>
    <property type="molecule type" value="Genomic_DNA"/>
</dbReference>
<dbReference type="PROSITE" id="PS50181">
    <property type="entry name" value="FBOX"/>
    <property type="match status" value="1"/>
</dbReference>
<feature type="domain" description="F-box" evidence="1">
    <location>
        <begin position="7"/>
        <end position="53"/>
    </location>
</feature>
<keyword evidence="3" id="KW-1185">Reference proteome</keyword>
<dbReference type="Pfam" id="PF00646">
    <property type="entry name" value="F-box"/>
    <property type="match status" value="1"/>
</dbReference>
<dbReference type="SUPFAM" id="SSF81383">
    <property type="entry name" value="F-box domain"/>
    <property type="match status" value="1"/>
</dbReference>
<dbReference type="InterPro" id="IPR036047">
    <property type="entry name" value="F-box-like_dom_sf"/>
</dbReference>
<gene>
    <name evidence="2" type="ORF">AYBTSS11_LOCUS21121</name>
</gene>
<dbReference type="NCBIfam" id="TIGR01640">
    <property type="entry name" value="F_box_assoc_1"/>
    <property type="match status" value="1"/>
</dbReference>
<organism evidence="2 3">
    <name type="scientific">Sphenostylis stenocarpa</name>
    <dbReference type="NCBI Taxonomy" id="92480"/>
    <lineage>
        <taxon>Eukaryota</taxon>
        <taxon>Viridiplantae</taxon>
        <taxon>Streptophyta</taxon>
        <taxon>Embryophyta</taxon>
        <taxon>Tracheophyta</taxon>
        <taxon>Spermatophyta</taxon>
        <taxon>Magnoliopsida</taxon>
        <taxon>eudicotyledons</taxon>
        <taxon>Gunneridae</taxon>
        <taxon>Pentapetalae</taxon>
        <taxon>rosids</taxon>
        <taxon>fabids</taxon>
        <taxon>Fabales</taxon>
        <taxon>Fabaceae</taxon>
        <taxon>Papilionoideae</taxon>
        <taxon>50 kb inversion clade</taxon>
        <taxon>NPAAA clade</taxon>
        <taxon>indigoferoid/millettioid clade</taxon>
        <taxon>Phaseoleae</taxon>
        <taxon>Sphenostylis</taxon>
    </lineage>
</organism>
<proteinExistence type="predicted"/>
<dbReference type="InterPro" id="IPR001810">
    <property type="entry name" value="F-box_dom"/>
</dbReference>
<dbReference type="Gramene" id="rna-AYBTSS11_LOCUS21121">
    <property type="protein sequence ID" value="CAJ1967327.1"/>
    <property type="gene ID" value="gene-AYBTSS11_LOCUS21121"/>
</dbReference>
<dbReference type="AlphaFoldDB" id="A0AA86VLK5"/>
<dbReference type="PANTHER" id="PTHR31672">
    <property type="entry name" value="BNACNNG10540D PROTEIN"/>
    <property type="match status" value="1"/>
</dbReference>
<evidence type="ECO:0000313" key="2">
    <source>
        <dbReference type="EMBL" id="CAJ1967327.1"/>
    </source>
</evidence>
<protein>
    <recommendedName>
        <fullName evidence="1">F-box domain-containing protein</fullName>
    </recommendedName>
</protein>
<dbReference type="Proteomes" id="UP001189624">
    <property type="component" value="Chromosome 7"/>
</dbReference>
<evidence type="ECO:0000259" key="1">
    <source>
        <dbReference type="PROSITE" id="PS50181"/>
    </source>
</evidence>
<dbReference type="InterPro" id="IPR050796">
    <property type="entry name" value="SCF_F-box_component"/>
</dbReference>
<sequence>MNVLPSCCYLQNLPEELIENILFRVPIKYLLQLKLVCKSLNSLISHPKFAKHHLRSSATLRLVSSVHGQNNLQIFSINSLFQNLSGPLRSCTITGHNLILGSCNGILCLCDIVQCHITLFNPSTTLSSPAFPTDLSPGEVYRTFHGFGYDHVNEKYKVLLVRRILTETVTKVYTFGEKRSIRVVENSQLYPLPSGRLGKCVSGTLNWMTPKLGPNDSVNEWVILSFNLVTETFGEMMLPDGNSNNICKPMINLVHNCLCVCFFDRKKACWCVWVMKEYGVEDSWTNLMMISGFVIDGLPCIRNELCSCIGCPALDPLYVSEDGMALFKTTSCRLLLYNPNDGTLNCVRVRGDIWSYHESLVSPSS</sequence>
<dbReference type="InterPro" id="IPR013187">
    <property type="entry name" value="F-box-assoc_dom_typ3"/>
</dbReference>
<reference evidence="2" key="1">
    <citation type="submission" date="2023-10" db="EMBL/GenBank/DDBJ databases">
        <authorList>
            <person name="Domelevo Entfellner J.-B."/>
        </authorList>
    </citation>
    <scope>NUCLEOTIDE SEQUENCE</scope>
</reference>
<dbReference type="Gene3D" id="1.20.1280.50">
    <property type="match status" value="1"/>
</dbReference>
<name>A0AA86VLK5_9FABA</name>
<dbReference type="CDD" id="cd22157">
    <property type="entry name" value="F-box_AtFBW1-like"/>
    <property type="match status" value="1"/>
</dbReference>
<evidence type="ECO:0000313" key="3">
    <source>
        <dbReference type="Proteomes" id="UP001189624"/>
    </source>
</evidence>
<dbReference type="Pfam" id="PF08268">
    <property type="entry name" value="FBA_3"/>
    <property type="match status" value="1"/>
</dbReference>
<dbReference type="InterPro" id="IPR017451">
    <property type="entry name" value="F-box-assoc_interact_dom"/>
</dbReference>
<dbReference type="SMART" id="SM00256">
    <property type="entry name" value="FBOX"/>
    <property type="match status" value="1"/>
</dbReference>
<accession>A0AA86VLK5</accession>